<evidence type="ECO:0000256" key="4">
    <source>
        <dbReference type="ARBA" id="ARBA00022989"/>
    </source>
</evidence>
<feature type="domain" description="Cytochrome c assembly protein" evidence="7">
    <location>
        <begin position="120"/>
        <end position="325"/>
    </location>
</feature>
<dbReference type="InterPro" id="IPR002541">
    <property type="entry name" value="Cyt_c_assembly"/>
</dbReference>
<name>A0A4R7J106_9ACTN</name>
<keyword evidence="4 6" id="KW-1133">Transmembrane helix</keyword>
<evidence type="ECO:0000256" key="3">
    <source>
        <dbReference type="ARBA" id="ARBA00022748"/>
    </source>
</evidence>
<dbReference type="InterPro" id="IPR017562">
    <property type="entry name" value="Cyt_c_biogenesis_CcsA"/>
</dbReference>
<evidence type="ECO:0000256" key="1">
    <source>
        <dbReference type="ARBA" id="ARBA00004141"/>
    </source>
</evidence>
<keyword evidence="9" id="KW-1185">Reference proteome</keyword>
<evidence type="ECO:0000259" key="7">
    <source>
        <dbReference type="Pfam" id="PF01578"/>
    </source>
</evidence>
<protein>
    <submittedName>
        <fullName evidence="8">Cytochrome c-type biogenesis protein CcsB</fullName>
    </submittedName>
</protein>
<evidence type="ECO:0000256" key="6">
    <source>
        <dbReference type="SAM" id="Phobius"/>
    </source>
</evidence>
<gene>
    <name evidence="8" type="ORF">CLV29_3020</name>
</gene>
<reference evidence="8 9" key="1">
    <citation type="submission" date="2019-03" db="EMBL/GenBank/DDBJ databases">
        <title>Genomic Encyclopedia of Archaeal and Bacterial Type Strains, Phase II (KMG-II): from individual species to whole genera.</title>
        <authorList>
            <person name="Goeker M."/>
        </authorList>
    </citation>
    <scope>NUCLEOTIDE SEQUENCE [LARGE SCALE GENOMIC DNA]</scope>
    <source>
        <strain evidence="8 9">DSM 24323</strain>
    </source>
</reference>
<comment type="subcellular location">
    <subcellularLocation>
        <location evidence="1">Membrane</location>
        <topology evidence="1">Multi-pass membrane protein</topology>
    </subcellularLocation>
</comment>
<feature type="transmembrane region" description="Helical" evidence="6">
    <location>
        <begin position="177"/>
        <end position="205"/>
    </location>
</feature>
<organism evidence="8 9">
    <name type="scientific">Naumannella halotolerans</name>
    <dbReference type="NCBI Taxonomy" id="993414"/>
    <lineage>
        <taxon>Bacteria</taxon>
        <taxon>Bacillati</taxon>
        <taxon>Actinomycetota</taxon>
        <taxon>Actinomycetes</taxon>
        <taxon>Propionibacteriales</taxon>
        <taxon>Propionibacteriaceae</taxon>
        <taxon>Naumannella</taxon>
    </lineage>
</organism>
<feature type="transmembrane region" description="Helical" evidence="6">
    <location>
        <begin position="273"/>
        <end position="290"/>
    </location>
</feature>
<keyword evidence="3" id="KW-0201">Cytochrome c-type biogenesis</keyword>
<evidence type="ECO:0000313" key="8">
    <source>
        <dbReference type="EMBL" id="TDT29997.1"/>
    </source>
</evidence>
<feature type="transmembrane region" description="Helical" evidence="6">
    <location>
        <begin position="88"/>
        <end position="108"/>
    </location>
</feature>
<sequence length="329" mass="35603">MSLSELSYLSTVSAAVVFLFATMMHAAEWATATVRRQSAARGRQLAAATAGAKGAEVTGVTDSAGARPSSEAVEVAEEKSSGWGRMGLGLSVVGTGLIFAGLITRGMVAERLPLANMFEFTSMAMGMIAVAYLVANLKFGMTFLGLPVTLLETIGLGAAVTWFYVDIVPLIPALQSAWFNFHISAAAICAAAFNLAAIVSILYLVRRHHDNRVAAGTAHRNYLDKLPSTQALDRIAYWCLAFAFPLWTFTITAGAIWAQYAWGRFWGWDPKETWSLVTWVIYACYLHARLTAGWRTIVPAVIAIIGAISFWFNFVGINLLVSGLHSYAM</sequence>
<feature type="transmembrane region" description="Helical" evidence="6">
    <location>
        <begin position="6"/>
        <end position="27"/>
    </location>
</feature>
<dbReference type="InterPro" id="IPR045062">
    <property type="entry name" value="Cyt_c_biogenesis_CcsA/CcmC"/>
</dbReference>
<feature type="transmembrane region" description="Helical" evidence="6">
    <location>
        <begin position="235"/>
        <end position="261"/>
    </location>
</feature>
<evidence type="ECO:0000256" key="5">
    <source>
        <dbReference type="ARBA" id="ARBA00023136"/>
    </source>
</evidence>
<dbReference type="GO" id="GO:0017004">
    <property type="term" value="P:cytochrome complex assembly"/>
    <property type="evidence" value="ECO:0007669"/>
    <property type="project" value="UniProtKB-KW"/>
</dbReference>
<dbReference type="Pfam" id="PF01578">
    <property type="entry name" value="Cytochrom_C_asm"/>
    <property type="match status" value="1"/>
</dbReference>
<keyword evidence="5 6" id="KW-0472">Membrane</keyword>
<proteinExistence type="predicted"/>
<dbReference type="PANTHER" id="PTHR30071">
    <property type="entry name" value="HEME EXPORTER PROTEIN C"/>
    <property type="match status" value="1"/>
</dbReference>
<feature type="transmembrane region" description="Helical" evidence="6">
    <location>
        <begin position="114"/>
        <end position="135"/>
    </location>
</feature>
<evidence type="ECO:0000256" key="2">
    <source>
        <dbReference type="ARBA" id="ARBA00022692"/>
    </source>
</evidence>
<dbReference type="EMBL" id="SOAW01000003">
    <property type="protein sequence ID" value="TDT29997.1"/>
    <property type="molecule type" value="Genomic_DNA"/>
</dbReference>
<dbReference type="NCBIfam" id="TIGR03144">
    <property type="entry name" value="cytochr_II_ccsB"/>
    <property type="match status" value="1"/>
</dbReference>
<dbReference type="PANTHER" id="PTHR30071:SF1">
    <property type="entry name" value="CYTOCHROME B_B6 PROTEIN-RELATED"/>
    <property type="match status" value="1"/>
</dbReference>
<dbReference type="RefSeq" id="WP_133755906.1">
    <property type="nucleotide sequence ID" value="NZ_CP171129.1"/>
</dbReference>
<dbReference type="Proteomes" id="UP000295371">
    <property type="component" value="Unassembled WGS sequence"/>
</dbReference>
<comment type="caution">
    <text evidence="8">The sequence shown here is derived from an EMBL/GenBank/DDBJ whole genome shotgun (WGS) entry which is preliminary data.</text>
</comment>
<evidence type="ECO:0000313" key="9">
    <source>
        <dbReference type="Proteomes" id="UP000295371"/>
    </source>
</evidence>
<keyword evidence="2 6" id="KW-0812">Transmembrane</keyword>
<dbReference type="GO" id="GO:0020037">
    <property type="term" value="F:heme binding"/>
    <property type="evidence" value="ECO:0007669"/>
    <property type="project" value="InterPro"/>
</dbReference>
<dbReference type="OrthoDB" id="9814290at2"/>
<dbReference type="AlphaFoldDB" id="A0A4R7J106"/>
<accession>A0A4R7J106</accession>
<dbReference type="GO" id="GO:0005886">
    <property type="term" value="C:plasma membrane"/>
    <property type="evidence" value="ECO:0007669"/>
    <property type="project" value="TreeGrafter"/>
</dbReference>
<feature type="transmembrane region" description="Helical" evidence="6">
    <location>
        <begin position="142"/>
        <end position="165"/>
    </location>
</feature>
<feature type="transmembrane region" description="Helical" evidence="6">
    <location>
        <begin position="297"/>
        <end position="321"/>
    </location>
</feature>